<dbReference type="GO" id="GO:0005634">
    <property type="term" value="C:nucleus"/>
    <property type="evidence" value="ECO:0007669"/>
    <property type="project" value="UniProtKB-SubCell"/>
</dbReference>
<gene>
    <name evidence="10" type="ORF">POM88_009977</name>
</gene>
<reference evidence="10" key="1">
    <citation type="submission" date="2023-02" db="EMBL/GenBank/DDBJ databases">
        <title>Genome of toxic invasive species Heracleum sosnowskyi carries increased number of genes despite the absence of recent whole-genome duplications.</title>
        <authorList>
            <person name="Schelkunov M."/>
            <person name="Shtratnikova V."/>
            <person name="Makarenko M."/>
            <person name="Klepikova A."/>
            <person name="Omelchenko D."/>
            <person name="Novikova G."/>
            <person name="Obukhova E."/>
            <person name="Bogdanov V."/>
            <person name="Penin A."/>
            <person name="Logacheva M."/>
        </authorList>
    </citation>
    <scope>NUCLEOTIDE SEQUENCE</scope>
    <source>
        <strain evidence="10">Hsosn_3</strain>
        <tissue evidence="10">Leaf</tissue>
    </source>
</reference>
<keyword evidence="11" id="KW-1185">Reference proteome</keyword>
<keyword evidence="5" id="KW-0804">Transcription</keyword>
<proteinExistence type="inferred from homology"/>
<keyword evidence="6" id="KW-0539">Nucleus</keyword>
<dbReference type="PANTHER" id="PTHR32467:SF118">
    <property type="entry name" value="ETHYLENE-RESPONSIVE TRANSCRIPTION FACTOR RAP2-7"/>
    <property type="match status" value="1"/>
</dbReference>
<accession>A0AAD8N7W8</accession>
<evidence type="ECO:0000313" key="11">
    <source>
        <dbReference type="Proteomes" id="UP001237642"/>
    </source>
</evidence>
<dbReference type="SMART" id="SM00380">
    <property type="entry name" value="AP2"/>
    <property type="match status" value="2"/>
</dbReference>
<evidence type="ECO:0000256" key="1">
    <source>
        <dbReference type="ARBA" id="ARBA00004123"/>
    </source>
</evidence>
<dbReference type="EMBL" id="JAUIZM010000002">
    <property type="protein sequence ID" value="KAK1400114.1"/>
    <property type="molecule type" value="Genomic_DNA"/>
</dbReference>
<keyword evidence="2" id="KW-0805">Transcription regulation</keyword>
<keyword evidence="3" id="KW-0238">DNA-binding</keyword>
<dbReference type="SUPFAM" id="SSF54171">
    <property type="entry name" value="DNA-binding domain"/>
    <property type="match status" value="2"/>
</dbReference>
<dbReference type="Pfam" id="PF00847">
    <property type="entry name" value="AP2"/>
    <property type="match status" value="2"/>
</dbReference>
<feature type="domain" description="AP2/ERF" evidence="9">
    <location>
        <begin position="224"/>
        <end position="281"/>
    </location>
</feature>
<reference evidence="10" key="2">
    <citation type="submission" date="2023-05" db="EMBL/GenBank/DDBJ databases">
        <authorList>
            <person name="Schelkunov M.I."/>
        </authorList>
    </citation>
    <scope>NUCLEOTIDE SEQUENCE</scope>
    <source>
        <strain evidence="10">Hsosn_3</strain>
        <tissue evidence="10">Leaf</tissue>
    </source>
</reference>
<sequence>MLDLNLNCLPSIYEETVTKDKDKIPLILSVIETDESGTSNSSVVNVETSSNDDYFSNRRCRDSRVTFNFDILKTQRDQGYECEETHENHQEDREVTMQFFPRIREVPEERSMLMQQQVKRVSRRGPRPKSSQYRGVTFYRRTGRWESHIWDCGKQVYLGGFDTAHAAARAYDRAAIKFRGTDADINFLVSDYEDDLIQMKNLTKEEFVHILRRHSSGFSRGTSKYRGVTLHKCGRWEARMGQFLGKKYIYLGLFDNEIEAARAYDIAALKCNGREAVTNFDPTTYSEELSCETDTGDSSQNLELNLGIAPLNFSDVQYGNRNIEGYDFPNRPNDIPEGRNTMNDKSASEKMGTELPITSQHPSLWSGVNSSSYTSNEQDRAIEKSMEVNSRQKLEWHIQGLYGGSTPVPLFSTAASSGFATSSIPASSAAVYQPHLPVAYHPFAGDGDHMSSSQLFTSDDMMKGFQKCPGRRKKIRKDKENMDINKSNGSVSPLYPLSEIFNTPTVSSPKHILGNCEILNTPTSASVNKSTASSLKPKPNMSFVNKSLHIQTSSSGAVRSIDMECINKNDADTMDRQPLSNITNHKSHSISKSQKEKGKGKLLNGETTRNLFEEEFQSPTPQRSDDYYDQLEHSIIGDSEYNEDGTDDSNDEYCTEEPWGEIGDIDSDVETLPSSSKLPKKTRRSCQIPEDYATLGGPSVKCTQCNALMWKEERVNKNVTKGTPIFSLCCKKGDVKLANALAIPPYLLQLYNDEVGEIDDLLRSIGKSLTNFPQLPQPPSTYYRGNKVQYDGNGM</sequence>
<feature type="region of interest" description="Disordered" evidence="8">
    <location>
        <begin position="637"/>
        <end position="682"/>
    </location>
</feature>
<dbReference type="Proteomes" id="UP001237642">
    <property type="component" value="Unassembled WGS sequence"/>
</dbReference>
<dbReference type="FunFam" id="3.30.730.10:FF:000004">
    <property type="entry name" value="AP2-like ethylene-responsive transcription factor"/>
    <property type="match status" value="1"/>
</dbReference>
<evidence type="ECO:0000256" key="5">
    <source>
        <dbReference type="ARBA" id="ARBA00023163"/>
    </source>
</evidence>
<dbReference type="PRINTS" id="PR00367">
    <property type="entry name" value="ETHRSPELEMNT"/>
</dbReference>
<comment type="caution">
    <text evidence="10">The sequence shown here is derived from an EMBL/GenBank/DDBJ whole genome shotgun (WGS) entry which is preliminary data.</text>
</comment>
<evidence type="ECO:0000256" key="6">
    <source>
        <dbReference type="ARBA" id="ARBA00023242"/>
    </source>
</evidence>
<feature type="domain" description="AP2/ERF" evidence="9">
    <location>
        <begin position="132"/>
        <end position="188"/>
    </location>
</feature>
<dbReference type="Gene3D" id="3.30.730.10">
    <property type="entry name" value="AP2/ERF domain"/>
    <property type="match status" value="2"/>
</dbReference>
<dbReference type="AlphaFoldDB" id="A0AAD8N7W8"/>
<evidence type="ECO:0000313" key="10">
    <source>
        <dbReference type="EMBL" id="KAK1400114.1"/>
    </source>
</evidence>
<protein>
    <recommendedName>
        <fullName evidence="9">AP2/ERF domain-containing protein</fullName>
    </recommendedName>
</protein>
<evidence type="ECO:0000256" key="3">
    <source>
        <dbReference type="ARBA" id="ARBA00023125"/>
    </source>
</evidence>
<dbReference type="InterPro" id="IPR036955">
    <property type="entry name" value="AP2/ERF_dom_sf"/>
</dbReference>
<name>A0AAD8N7W8_9APIA</name>
<feature type="region of interest" description="Disordered" evidence="8">
    <location>
        <begin position="571"/>
        <end position="604"/>
    </location>
</feature>
<dbReference type="CDD" id="cd00018">
    <property type="entry name" value="AP2"/>
    <property type="match status" value="2"/>
</dbReference>
<organism evidence="10 11">
    <name type="scientific">Heracleum sosnowskyi</name>
    <dbReference type="NCBI Taxonomy" id="360622"/>
    <lineage>
        <taxon>Eukaryota</taxon>
        <taxon>Viridiplantae</taxon>
        <taxon>Streptophyta</taxon>
        <taxon>Embryophyta</taxon>
        <taxon>Tracheophyta</taxon>
        <taxon>Spermatophyta</taxon>
        <taxon>Magnoliopsida</taxon>
        <taxon>eudicotyledons</taxon>
        <taxon>Gunneridae</taxon>
        <taxon>Pentapetalae</taxon>
        <taxon>asterids</taxon>
        <taxon>campanulids</taxon>
        <taxon>Apiales</taxon>
        <taxon>Apiaceae</taxon>
        <taxon>Apioideae</taxon>
        <taxon>apioid superclade</taxon>
        <taxon>Tordylieae</taxon>
        <taxon>Tordyliinae</taxon>
        <taxon>Heracleum</taxon>
    </lineage>
</organism>
<dbReference type="InterPro" id="IPR001471">
    <property type="entry name" value="AP2/ERF_dom"/>
</dbReference>
<evidence type="ECO:0000259" key="9">
    <source>
        <dbReference type="PROSITE" id="PS51032"/>
    </source>
</evidence>
<feature type="compositionally biased region" description="Acidic residues" evidence="8">
    <location>
        <begin position="640"/>
        <end position="669"/>
    </location>
</feature>
<keyword evidence="4" id="KW-0010">Activator</keyword>
<evidence type="ECO:0000256" key="2">
    <source>
        <dbReference type="ARBA" id="ARBA00023015"/>
    </source>
</evidence>
<feature type="region of interest" description="Disordered" evidence="8">
    <location>
        <begin position="327"/>
        <end position="346"/>
    </location>
</feature>
<dbReference type="PROSITE" id="PS51032">
    <property type="entry name" value="AP2_ERF"/>
    <property type="match status" value="2"/>
</dbReference>
<dbReference type="PANTHER" id="PTHR32467">
    <property type="entry name" value="AP2-LIKE ETHYLENE-RESPONSIVE TRANSCRIPTION FACTOR"/>
    <property type="match status" value="1"/>
</dbReference>
<evidence type="ECO:0000256" key="7">
    <source>
        <dbReference type="ARBA" id="ARBA00037973"/>
    </source>
</evidence>
<evidence type="ECO:0000256" key="4">
    <source>
        <dbReference type="ARBA" id="ARBA00023159"/>
    </source>
</evidence>
<dbReference type="InterPro" id="IPR016177">
    <property type="entry name" value="DNA-bd_dom_sf"/>
</dbReference>
<evidence type="ECO:0000256" key="8">
    <source>
        <dbReference type="SAM" id="MobiDB-lite"/>
    </source>
</evidence>
<dbReference type="GO" id="GO:0003677">
    <property type="term" value="F:DNA binding"/>
    <property type="evidence" value="ECO:0007669"/>
    <property type="project" value="UniProtKB-KW"/>
</dbReference>
<comment type="subcellular location">
    <subcellularLocation>
        <location evidence="1">Nucleus</location>
    </subcellularLocation>
</comment>
<comment type="similarity">
    <text evidence="7">Belongs to the AP2/ERF transcription factor family. AP2 subfamily.</text>
</comment>
<dbReference type="GO" id="GO:0003700">
    <property type="term" value="F:DNA-binding transcription factor activity"/>
    <property type="evidence" value="ECO:0007669"/>
    <property type="project" value="InterPro"/>
</dbReference>